<dbReference type="InterPro" id="IPR005844">
    <property type="entry name" value="A-D-PHexomutase_a/b/a-I"/>
</dbReference>
<name>A0A5J6KL66_LOCMI</name>
<dbReference type="PROSITE" id="PS00710">
    <property type="entry name" value="PGM_PMM"/>
    <property type="match status" value="1"/>
</dbReference>
<feature type="binding site" evidence="13">
    <location>
        <position position="283"/>
    </location>
    <ligand>
        <name>Mg(2+)</name>
        <dbReference type="ChEBI" id="CHEBI:18420"/>
    </ligand>
</feature>
<feature type="domain" description="Alpha-D-phosphohexomutase alpha/beta/alpha" evidence="14">
    <location>
        <begin position="127"/>
        <end position="178"/>
    </location>
</feature>
<dbReference type="InterPro" id="IPR016066">
    <property type="entry name" value="A-D-PHexomutase_CS"/>
</dbReference>
<protein>
    <recommendedName>
        <fullName evidence="4 11">Phosphoacetylglucosamine mutase</fullName>
        <shortName evidence="11">PAGM</shortName>
        <ecNumber evidence="4 11">5.4.2.3</ecNumber>
    </recommendedName>
    <alternativeName>
        <fullName evidence="10 11">Acetylglucosamine phosphomutase</fullName>
    </alternativeName>
    <alternativeName>
        <fullName evidence="9 11">N-acetylglucosamine-phosphate mutase</fullName>
    </alternativeName>
</protein>
<dbReference type="EMBL" id="MK568624">
    <property type="protein sequence ID" value="QEV87526.1"/>
    <property type="molecule type" value="mRNA"/>
</dbReference>
<evidence type="ECO:0000259" key="16">
    <source>
        <dbReference type="Pfam" id="PF21405"/>
    </source>
</evidence>
<dbReference type="GO" id="GO:0006048">
    <property type="term" value="P:UDP-N-acetylglucosamine biosynthetic process"/>
    <property type="evidence" value="ECO:0007669"/>
    <property type="project" value="UniProtKB-UniRule"/>
</dbReference>
<dbReference type="InterPro" id="IPR016657">
    <property type="entry name" value="PAGM"/>
</dbReference>
<evidence type="ECO:0000256" key="1">
    <source>
        <dbReference type="ARBA" id="ARBA00000558"/>
    </source>
</evidence>
<proteinExistence type="evidence at transcript level"/>
<dbReference type="Gene3D" id="3.40.120.10">
    <property type="entry name" value="Alpha-D-Glucose-1,6-Bisphosphate, subunit A, domain 3"/>
    <property type="match status" value="3"/>
</dbReference>
<evidence type="ECO:0000256" key="6">
    <source>
        <dbReference type="ARBA" id="ARBA00022723"/>
    </source>
</evidence>
<evidence type="ECO:0000256" key="13">
    <source>
        <dbReference type="PIRSR" id="PIRSR016408-3"/>
    </source>
</evidence>
<evidence type="ECO:0000313" key="17">
    <source>
        <dbReference type="EMBL" id="QEV87526.1"/>
    </source>
</evidence>
<evidence type="ECO:0000259" key="14">
    <source>
        <dbReference type="Pfam" id="PF02878"/>
    </source>
</evidence>
<feature type="active site" description="Phosphoserine intermediate" evidence="12">
    <location>
        <position position="72"/>
    </location>
</feature>
<keyword evidence="5" id="KW-0597">Phosphoprotein</keyword>
<evidence type="ECO:0000256" key="7">
    <source>
        <dbReference type="ARBA" id="ARBA00022842"/>
    </source>
</evidence>
<keyword evidence="8 11" id="KW-0413">Isomerase</keyword>
<evidence type="ECO:0000259" key="15">
    <source>
        <dbReference type="Pfam" id="PF21404"/>
    </source>
</evidence>
<gene>
    <name evidence="17" type="primary">PAGM</name>
</gene>
<comment type="catalytic activity">
    <reaction evidence="1 11">
        <text>N-acetyl-alpha-D-glucosamine 1-phosphate = N-acetyl-D-glucosamine 6-phosphate</text>
        <dbReference type="Rhea" id="RHEA:23804"/>
        <dbReference type="ChEBI" id="CHEBI:57513"/>
        <dbReference type="ChEBI" id="CHEBI:57776"/>
        <dbReference type="EC" id="5.4.2.3"/>
    </reaction>
</comment>
<evidence type="ECO:0000256" key="5">
    <source>
        <dbReference type="ARBA" id="ARBA00022553"/>
    </source>
</evidence>
<evidence type="ECO:0000256" key="3">
    <source>
        <dbReference type="ARBA" id="ARBA00010231"/>
    </source>
</evidence>
<dbReference type="PIRSF" id="PIRSF016408">
    <property type="entry name" value="PAGM"/>
    <property type="match status" value="1"/>
</dbReference>
<feature type="domain" description="Alpha-D-phosphohexomutase alpha/beta/alpha" evidence="14">
    <location>
        <begin position="59"/>
        <end position="104"/>
    </location>
</feature>
<dbReference type="PANTHER" id="PTHR45955">
    <property type="entry name" value="PHOSPHOACETYLGLUCOSAMINE MUTASE"/>
    <property type="match status" value="1"/>
</dbReference>
<dbReference type="SUPFAM" id="SSF53738">
    <property type="entry name" value="Phosphoglucomutase, first 3 domains"/>
    <property type="match status" value="4"/>
</dbReference>
<dbReference type="CDD" id="cd03086">
    <property type="entry name" value="PGM3"/>
    <property type="match status" value="1"/>
</dbReference>
<feature type="binding site" evidence="13">
    <location>
        <position position="281"/>
    </location>
    <ligand>
        <name>Mg(2+)</name>
        <dbReference type="ChEBI" id="CHEBI:18420"/>
    </ligand>
</feature>
<evidence type="ECO:0000256" key="4">
    <source>
        <dbReference type="ARBA" id="ARBA00012731"/>
    </source>
</evidence>
<dbReference type="Gene3D" id="3.30.310.50">
    <property type="entry name" value="Alpha-D-phosphohexomutase, C-terminal domain"/>
    <property type="match status" value="1"/>
</dbReference>
<keyword evidence="6 11" id="KW-0479">Metal-binding</keyword>
<dbReference type="FunFam" id="3.40.120.10:FF:000015">
    <property type="entry name" value="Phosphoacetylglucosamine mutase"/>
    <property type="match status" value="1"/>
</dbReference>
<feature type="binding site" evidence="13">
    <location>
        <position position="279"/>
    </location>
    <ligand>
        <name>Mg(2+)</name>
        <dbReference type="ChEBI" id="CHEBI:18420"/>
    </ligand>
</feature>
<feature type="binding site" description="via phosphate group" evidence="13">
    <location>
        <position position="72"/>
    </location>
    <ligand>
        <name>Mg(2+)</name>
        <dbReference type="ChEBI" id="CHEBI:18420"/>
    </ligand>
</feature>
<dbReference type="InterPro" id="IPR049023">
    <property type="entry name" value="AMG1_II"/>
</dbReference>
<organism evidence="17">
    <name type="scientific">Locusta migratoria manilensis</name>
    <name type="common">Oriental migratory locust</name>
    <dbReference type="NCBI Taxonomy" id="229990"/>
    <lineage>
        <taxon>Eukaryota</taxon>
        <taxon>Metazoa</taxon>
        <taxon>Ecdysozoa</taxon>
        <taxon>Arthropoda</taxon>
        <taxon>Hexapoda</taxon>
        <taxon>Insecta</taxon>
        <taxon>Pterygota</taxon>
        <taxon>Neoptera</taxon>
        <taxon>Polyneoptera</taxon>
        <taxon>Orthoptera</taxon>
        <taxon>Caelifera</taxon>
        <taxon>Acrididea</taxon>
        <taxon>Acridomorpha</taxon>
        <taxon>Acridoidea</taxon>
        <taxon>Acrididae</taxon>
        <taxon>Oedipodinae</taxon>
        <taxon>Locusta</taxon>
    </lineage>
</organism>
<evidence type="ECO:0000256" key="12">
    <source>
        <dbReference type="PIRSR" id="PIRSR016408-1"/>
    </source>
</evidence>
<dbReference type="GO" id="GO:0005975">
    <property type="term" value="P:carbohydrate metabolic process"/>
    <property type="evidence" value="ECO:0007669"/>
    <property type="project" value="InterPro"/>
</dbReference>
<evidence type="ECO:0000256" key="11">
    <source>
        <dbReference type="PIRNR" id="PIRNR016408"/>
    </source>
</evidence>
<dbReference type="InterPro" id="IPR016055">
    <property type="entry name" value="A-D-PHexomutase_a/b/a-I/II/III"/>
</dbReference>
<keyword evidence="7 11" id="KW-0460">Magnesium</keyword>
<accession>A0A5J6KL66</accession>
<dbReference type="AlphaFoldDB" id="A0A5J6KL66"/>
<dbReference type="InterPro" id="IPR036900">
    <property type="entry name" value="A-D-PHexomutase_C_sf"/>
</dbReference>
<dbReference type="SUPFAM" id="SSF55957">
    <property type="entry name" value="Phosphoglucomutase, C-terminal domain"/>
    <property type="match status" value="1"/>
</dbReference>
<dbReference type="UniPathway" id="UPA00113">
    <property type="reaction ID" value="UER00530"/>
</dbReference>
<dbReference type="EC" id="5.4.2.3" evidence="4 11"/>
<dbReference type="Pfam" id="PF21404">
    <property type="entry name" value="AMG1_III"/>
    <property type="match status" value="1"/>
</dbReference>
<sequence>MSGEIKTNIFREAAKIGAQKHSSKNAKTLGYGTAGFRTKAENLDHVMYRMGLLAVLRSKTKKATIGVMVTASHNPEEDNGVKIVDPLGEMLVQHWEKIATELANVSDENLEECLMVIVKNEKIDTDVPASIFIGMDTRPSSLELSSALKEGVTALGGEIHDWGVVTTPMIHYFVAAKNSGLVPSKENYYTKLVDNFRTLITKNSSRGNYVPEILFDGANGVGALIMKELIPLLDGLLTVKLYNSEGKLNYRCGADFVKVEQQQPEGVPEVILARCVAVDGDADRIVYFFTDENNKFQLLDGDRIATLVAGYLMDLVRESGLSLRLGLVQTAYANGSSTKYISQSLNVPVVCVPTGVKHLHHKAQEFDIGVYFEANGHGTVLFGQEAAEIIRKAATDSSNGAAQQLLATMEIINQATGDALSDLLLVEAVLSARGWSIVDWSSAYTDLPNRQLKVTVKDRQLIKTADAERKCVSPLGLQDRIDELVSQYPSGRAFVR</sequence>
<dbReference type="InterPro" id="IPR049022">
    <property type="entry name" value="AMG1_III"/>
</dbReference>
<reference evidence="17" key="1">
    <citation type="submission" date="2019-02" db="EMBL/GenBank/DDBJ databases">
        <authorList>
            <person name="Liu X."/>
        </authorList>
    </citation>
    <scope>NUCLEOTIDE SEQUENCE</scope>
</reference>
<comment type="cofactor">
    <cofactor evidence="11 13">
        <name>Mg(2+)</name>
        <dbReference type="ChEBI" id="CHEBI:18420"/>
    </cofactor>
    <text evidence="11 13">Binds 1 Mg(2+) ion per subunit.</text>
</comment>
<evidence type="ECO:0000256" key="2">
    <source>
        <dbReference type="ARBA" id="ARBA00004865"/>
    </source>
</evidence>
<dbReference type="GO" id="GO:0004610">
    <property type="term" value="F:phosphoacetylglucosamine mutase activity"/>
    <property type="evidence" value="ECO:0007669"/>
    <property type="project" value="UniProtKB-UniRule"/>
</dbReference>
<dbReference type="Pfam" id="PF21405">
    <property type="entry name" value="AMG1_II"/>
    <property type="match status" value="1"/>
</dbReference>
<comment type="pathway">
    <text evidence="2 11">Nucleotide-sugar biosynthesis; UDP-N-acetyl-alpha-D-glucosamine biosynthesis; N-acetyl-alpha-D-glucosamine 1-phosphate from alpha-D-glucosamine 6-phosphate (route I): step 2/2.</text>
</comment>
<feature type="domain" description="Phosphoacetylglucosamine mutase AMG1" evidence="16">
    <location>
        <begin position="182"/>
        <end position="286"/>
    </location>
</feature>
<dbReference type="GO" id="GO:0000287">
    <property type="term" value="F:magnesium ion binding"/>
    <property type="evidence" value="ECO:0007669"/>
    <property type="project" value="InterPro"/>
</dbReference>
<feature type="domain" description="Phosphoacetylglucosamine mutase AMG1" evidence="15">
    <location>
        <begin position="300"/>
        <end position="435"/>
    </location>
</feature>
<dbReference type="Pfam" id="PF02878">
    <property type="entry name" value="PGM_PMM_I"/>
    <property type="match status" value="2"/>
</dbReference>
<dbReference type="PANTHER" id="PTHR45955:SF1">
    <property type="entry name" value="PHOSPHOACETYLGLUCOSAMINE MUTASE"/>
    <property type="match status" value="1"/>
</dbReference>
<comment type="function">
    <text evidence="11">Catalyzes the conversion of GlcNAc-6-P into GlcNAc-1-P during the synthesis of uridine diphosphate/UDP-GlcNAc, a sugar nucleotide critical to multiple glycosylation pathways including protein N- and O-glycosylation.</text>
</comment>
<evidence type="ECO:0000256" key="9">
    <source>
        <dbReference type="ARBA" id="ARBA00031926"/>
    </source>
</evidence>
<evidence type="ECO:0000256" key="8">
    <source>
        <dbReference type="ARBA" id="ARBA00023235"/>
    </source>
</evidence>
<comment type="similarity">
    <text evidence="3 11">Belongs to the phosphohexose mutase family.</text>
</comment>
<dbReference type="FunFam" id="3.40.120.10:FF:000013">
    <property type="entry name" value="Phosphoacetylglucosamine mutase"/>
    <property type="match status" value="1"/>
</dbReference>
<evidence type="ECO:0000256" key="10">
    <source>
        <dbReference type="ARBA" id="ARBA00032065"/>
    </source>
</evidence>